<accession>A0A1A9BGK3</accession>
<evidence type="ECO:0000256" key="1">
    <source>
        <dbReference type="SAM" id="MobiDB-lite"/>
    </source>
</evidence>
<keyword evidence="3" id="KW-1185">Reference proteome</keyword>
<dbReference type="Proteomes" id="UP000199558">
    <property type="component" value="Unassembled WGS sequence"/>
</dbReference>
<organism evidence="2 3">
    <name type="scientific">Micromonospora sediminicola</name>
    <dbReference type="NCBI Taxonomy" id="946078"/>
    <lineage>
        <taxon>Bacteria</taxon>
        <taxon>Bacillati</taxon>
        <taxon>Actinomycetota</taxon>
        <taxon>Actinomycetes</taxon>
        <taxon>Micromonosporales</taxon>
        <taxon>Micromonosporaceae</taxon>
        <taxon>Micromonospora</taxon>
    </lineage>
</organism>
<gene>
    <name evidence="2" type="ORF">GA0070622_5302</name>
</gene>
<dbReference type="STRING" id="946078.GA0070622_5302"/>
<evidence type="ECO:0000313" key="3">
    <source>
        <dbReference type="Proteomes" id="UP000199558"/>
    </source>
</evidence>
<proteinExistence type="predicted"/>
<evidence type="ECO:0000313" key="2">
    <source>
        <dbReference type="EMBL" id="SBT68206.1"/>
    </source>
</evidence>
<reference evidence="3" key="1">
    <citation type="submission" date="2016-06" db="EMBL/GenBank/DDBJ databases">
        <authorList>
            <person name="Varghese N."/>
            <person name="Submissions Spin"/>
        </authorList>
    </citation>
    <scope>NUCLEOTIDE SEQUENCE [LARGE SCALE GENOMIC DNA]</scope>
    <source>
        <strain evidence="3">DSM 45794</strain>
    </source>
</reference>
<dbReference type="AlphaFoldDB" id="A0A1A9BGK3"/>
<protein>
    <submittedName>
        <fullName evidence="2">Uncharacterized protein</fullName>
    </submittedName>
</protein>
<feature type="compositionally biased region" description="Basic and acidic residues" evidence="1">
    <location>
        <begin position="33"/>
        <end position="49"/>
    </location>
</feature>
<dbReference type="RefSeq" id="WP_091580192.1">
    <property type="nucleotide sequence ID" value="NZ_FLRH01000004.1"/>
</dbReference>
<feature type="region of interest" description="Disordered" evidence="1">
    <location>
        <begin position="33"/>
        <end position="60"/>
    </location>
</feature>
<sequence length="60" mass="6946">MIEANWEVIYQRMTGRDRRDEDPILGALRRRDREAVARHHAEEAARQAAEETPETSPESA</sequence>
<dbReference type="EMBL" id="FLRH01000004">
    <property type="protein sequence ID" value="SBT68206.1"/>
    <property type="molecule type" value="Genomic_DNA"/>
</dbReference>
<name>A0A1A9BGK3_9ACTN</name>